<dbReference type="EMBL" id="CP039351">
    <property type="protein sequence ID" value="QCE00416.1"/>
    <property type="molecule type" value="Genomic_DNA"/>
</dbReference>
<evidence type="ECO:0000313" key="1">
    <source>
        <dbReference type="EMBL" id="QCE00416.1"/>
    </source>
</evidence>
<evidence type="ECO:0000313" key="2">
    <source>
        <dbReference type="Proteomes" id="UP000501690"/>
    </source>
</evidence>
<dbReference type="AlphaFoldDB" id="A0A4D6MGA2"/>
<reference evidence="1 2" key="1">
    <citation type="submission" date="2019-04" db="EMBL/GenBank/DDBJ databases">
        <title>An improved genome assembly and genetic linkage map for asparagus bean, Vigna unguiculata ssp. sesquipedialis.</title>
        <authorList>
            <person name="Xia Q."/>
            <person name="Zhang R."/>
            <person name="Dong Y."/>
        </authorList>
    </citation>
    <scope>NUCLEOTIDE SEQUENCE [LARGE SCALE GENOMIC DNA]</scope>
    <source>
        <tissue evidence="1">Leaf</tissue>
    </source>
</reference>
<protein>
    <submittedName>
        <fullName evidence="1">Uncharacterized protein</fullName>
    </submittedName>
</protein>
<accession>A0A4D6MGA2</accession>
<proteinExistence type="predicted"/>
<keyword evidence="2" id="KW-1185">Reference proteome</keyword>
<organism evidence="1 2">
    <name type="scientific">Vigna unguiculata</name>
    <name type="common">Cowpea</name>
    <dbReference type="NCBI Taxonomy" id="3917"/>
    <lineage>
        <taxon>Eukaryota</taxon>
        <taxon>Viridiplantae</taxon>
        <taxon>Streptophyta</taxon>
        <taxon>Embryophyta</taxon>
        <taxon>Tracheophyta</taxon>
        <taxon>Spermatophyta</taxon>
        <taxon>Magnoliopsida</taxon>
        <taxon>eudicotyledons</taxon>
        <taxon>Gunneridae</taxon>
        <taxon>Pentapetalae</taxon>
        <taxon>rosids</taxon>
        <taxon>fabids</taxon>
        <taxon>Fabales</taxon>
        <taxon>Fabaceae</taxon>
        <taxon>Papilionoideae</taxon>
        <taxon>50 kb inversion clade</taxon>
        <taxon>NPAAA clade</taxon>
        <taxon>indigoferoid/millettioid clade</taxon>
        <taxon>Phaseoleae</taxon>
        <taxon>Vigna</taxon>
    </lineage>
</organism>
<dbReference type="Proteomes" id="UP000501690">
    <property type="component" value="Linkage Group LG7"/>
</dbReference>
<name>A0A4D6MGA2_VIGUN</name>
<sequence length="159" mass="17661">MGLWCRRRPAAEGFRQAMATKFVVSGTASAWRWKRFRQAVVTEFVIYGALGGTCPPRQAVWKLVAPSDLSFDCEFVIYSASSDALRHLLSCGSGWRMDTRDPGVVARVGEFCRYECAGCGQYGWVQLDCPPQLLADEVGSLGTIRTIFVYGNSTWRCSV</sequence>
<gene>
    <name evidence="1" type="ORF">DEO72_LG7g1706</name>
</gene>